<comment type="subcellular location">
    <subcellularLocation>
        <location evidence="1 7">Cell membrane</location>
        <topology evidence="1 7">Multi-pass membrane protein</topology>
    </subcellularLocation>
</comment>
<evidence type="ECO:0000256" key="7">
    <source>
        <dbReference type="RuleBase" id="RU362048"/>
    </source>
</evidence>
<feature type="transmembrane region" description="Helical" evidence="7">
    <location>
        <begin position="45"/>
        <end position="67"/>
    </location>
</feature>
<comment type="caution">
    <text evidence="7">Lacks conserved residue(s) required for the propagation of feature annotation.</text>
</comment>
<evidence type="ECO:0000256" key="4">
    <source>
        <dbReference type="ARBA" id="ARBA00022692"/>
    </source>
</evidence>
<keyword evidence="4 7" id="KW-0812">Transmembrane</keyword>
<sequence length="211" mass="23716">MDILNFYIYSFVSLFITVDPIGLIPIIHSLIYPYSTYRKRIIKKAILASTTILLIFALFGNFIFSYFGITVDAFRVAGGILLFKIAWDMLHAEIPKTKHKPEEKIELEDIDSIVYVPLAIPLISGPGAITTTVILISKAQSLIYKIIVISAILTTMLVSAVIFYLSDYIIKKFNIYGINAFVRIMGLLLASISVQIIFFGLYGLYKTILLT</sequence>
<dbReference type="EMBL" id="APMM01000031">
    <property type="protein sequence ID" value="ENN95989.1"/>
    <property type="molecule type" value="Genomic_DNA"/>
</dbReference>
<evidence type="ECO:0000256" key="6">
    <source>
        <dbReference type="ARBA" id="ARBA00023136"/>
    </source>
</evidence>
<feature type="transmembrane region" description="Helical" evidence="7">
    <location>
        <begin position="113"/>
        <end position="136"/>
    </location>
</feature>
<feature type="transmembrane region" description="Helical" evidence="7">
    <location>
        <begin position="6"/>
        <end position="33"/>
    </location>
</feature>
<feature type="transmembrane region" description="Helical" evidence="7">
    <location>
        <begin position="142"/>
        <end position="165"/>
    </location>
</feature>
<keyword evidence="3" id="KW-1003">Cell membrane</keyword>
<dbReference type="OrthoDB" id="10856at2157"/>
<keyword evidence="6 7" id="KW-0472">Membrane</keyword>
<comment type="similarity">
    <text evidence="2 7">Belongs to the UPF0056 (MarC) family.</text>
</comment>
<organism evidence="8 9">
    <name type="scientific">Methanocaldococcus villosus KIN24-T80</name>
    <dbReference type="NCBI Taxonomy" id="1069083"/>
    <lineage>
        <taxon>Archaea</taxon>
        <taxon>Methanobacteriati</taxon>
        <taxon>Methanobacteriota</taxon>
        <taxon>Methanomada group</taxon>
        <taxon>Methanococci</taxon>
        <taxon>Methanococcales</taxon>
        <taxon>Methanocaldococcaceae</taxon>
        <taxon>Methanocaldococcus</taxon>
    </lineage>
</organism>
<evidence type="ECO:0000256" key="3">
    <source>
        <dbReference type="ARBA" id="ARBA00022475"/>
    </source>
</evidence>
<dbReference type="Proteomes" id="UP000053695">
    <property type="component" value="Unassembled WGS sequence"/>
</dbReference>
<gene>
    <name evidence="8" type="ORF">J422_05085</name>
</gene>
<evidence type="ECO:0000256" key="2">
    <source>
        <dbReference type="ARBA" id="ARBA00009784"/>
    </source>
</evidence>
<dbReference type="RefSeq" id="WP_004592150.1">
    <property type="nucleotide sequence ID" value="NZ_APMM01000031.1"/>
</dbReference>
<dbReference type="PANTHER" id="PTHR33508:SF1">
    <property type="entry name" value="UPF0056 MEMBRANE PROTEIN YHCE"/>
    <property type="match status" value="1"/>
</dbReference>
<dbReference type="PATRIC" id="fig|1069083.5.peg.997"/>
<dbReference type="STRING" id="1069083.GCA_000371805_00472"/>
<feature type="transmembrane region" description="Helical" evidence="7">
    <location>
        <begin position="186"/>
        <end position="205"/>
    </location>
</feature>
<dbReference type="NCBIfam" id="TIGR00427">
    <property type="entry name" value="NAAT family transporter"/>
    <property type="match status" value="1"/>
</dbReference>
<dbReference type="PANTHER" id="PTHR33508">
    <property type="entry name" value="UPF0056 MEMBRANE PROTEIN YHCE"/>
    <property type="match status" value="1"/>
</dbReference>
<comment type="caution">
    <text evidence="8">The sequence shown here is derived from an EMBL/GenBank/DDBJ whole genome shotgun (WGS) entry which is preliminary data.</text>
</comment>
<evidence type="ECO:0000313" key="8">
    <source>
        <dbReference type="EMBL" id="ENN95989.1"/>
    </source>
</evidence>
<proteinExistence type="inferred from homology"/>
<accession>N6UUH1</accession>
<keyword evidence="9" id="KW-1185">Reference proteome</keyword>
<evidence type="ECO:0000256" key="1">
    <source>
        <dbReference type="ARBA" id="ARBA00004651"/>
    </source>
</evidence>
<evidence type="ECO:0000313" key="9">
    <source>
        <dbReference type="Proteomes" id="UP000053695"/>
    </source>
</evidence>
<protein>
    <recommendedName>
        <fullName evidence="7">UPF0056 membrane protein</fullName>
    </recommendedName>
</protein>
<name>N6UUH1_9EURY</name>
<keyword evidence="5 7" id="KW-1133">Transmembrane helix</keyword>
<dbReference type="AlphaFoldDB" id="N6UUH1"/>
<dbReference type="GO" id="GO:0005886">
    <property type="term" value="C:plasma membrane"/>
    <property type="evidence" value="ECO:0007669"/>
    <property type="project" value="UniProtKB-SubCell"/>
</dbReference>
<evidence type="ECO:0000256" key="5">
    <source>
        <dbReference type="ARBA" id="ARBA00022989"/>
    </source>
</evidence>
<dbReference type="Pfam" id="PF01914">
    <property type="entry name" value="MarC"/>
    <property type="match status" value="1"/>
</dbReference>
<reference evidence="8 9" key="1">
    <citation type="journal article" date="2013" name="Genome Announc.">
        <title>Draft Genome Sequence of a Highly Flagellated, Fast-Swimming Archaeon, Methanocaldococcus villosus Strain KIN24-T80 (DSM 22612).</title>
        <authorList>
            <person name="Thennarasu S."/>
            <person name="Polireddy D."/>
            <person name="Antony A."/>
            <person name="Yada M.R."/>
            <person name="Algarawi S."/>
            <person name="Sivakumar N."/>
        </authorList>
    </citation>
    <scope>NUCLEOTIDE SEQUENCE [LARGE SCALE GENOMIC DNA]</scope>
    <source>
        <strain evidence="8 9">KIN24-T80</strain>
    </source>
</reference>
<dbReference type="InterPro" id="IPR002771">
    <property type="entry name" value="Multi_antbiot-R_MarC"/>
</dbReference>